<accession>A0AAP0BDP6</accession>
<sequence length="307" mass="33324">MHSLKDGEDAFVRIGEALELASSISPMSSSTIAADRNNFAEASHDNAAYQDQLSFKLEAASARAPCLKFQSSATVNEIQYPSELMSSCVATLFMIQSRSRLNRGGSGKVYAGLDTFMSQARSSQIRDRTNGQKASIAKLFEQVGLQKILSMLESEDADVCIHAVKVIANLAAEGDAQDEECVELMVGFHSSAQDGKLTVIYLKYSKEELGGVALRSPTTNFVEKLMEEHQNSYFVDSVTNLSVRDVGEMPEKTMMTMIVLVSKPTDNVLKLEVVAQVTSDALVVIGDAPLSVVDAKEFDKAISYSPP</sequence>
<comment type="caution">
    <text evidence="1">The sequence shown here is derived from an EMBL/GenBank/DDBJ whole genome shotgun (WGS) entry which is preliminary data.</text>
</comment>
<name>A0AAP0BDP6_9ASPA</name>
<dbReference type="EMBL" id="JBBWWQ010000011">
    <property type="protein sequence ID" value="KAK8935870.1"/>
    <property type="molecule type" value="Genomic_DNA"/>
</dbReference>
<evidence type="ECO:0000313" key="1">
    <source>
        <dbReference type="EMBL" id="KAK8935870.1"/>
    </source>
</evidence>
<reference evidence="1 2" key="1">
    <citation type="journal article" date="2022" name="Nat. Plants">
        <title>Genomes of leafy and leafless Platanthera orchids illuminate the evolution of mycoheterotrophy.</title>
        <authorList>
            <person name="Li M.H."/>
            <person name="Liu K.W."/>
            <person name="Li Z."/>
            <person name="Lu H.C."/>
            <person name="Ye Q.L."/>
            <person name="Zhang D."/>
            <person name="Wang J.Y."/>
            <person name="Li Y.F."/>
            <person name="Zhong Z.M."/>
            <person name="Liu X."/>
            <person name="Yu X."/>
            <person name="Liu D.K."/>
            <person name="Tu X.D."/>
            <person name="Liu B."/>
            <person name="Hao Y."/>
            <person name="Liao X.Y."/>
            <person name="Jiang Y.T."/>
            <person name="Sun W.H."/>
            <person name="Chen J."/>
            <person name="Chen Y.Q."/>
            <person name="Ai Y."/>
            <person name="Zhai J.W."/>
            <person name="Wu S.S."/>
            <person name="Zhou Z."/>
            <person name="Hsiao Y.Y."/>
            <person name="Wu W.L."/>
            <person name="Chen Y.Y."/>
            <person name="Lin Y.F."/>
            <person name="Hsu J.L."/>
            <person name="Li C.Y."/>
            <person name="Wang Z.W."/>
            <person name="Zhao X."/>
            <person name="Zhong W.Y."/>
            <person name="Ma X.K."/>
            <person name="Ma L."/>
            <person name="Huang J."/>
            <person name="Chen G.Z."/>
            <person name="Huang M.Z."/>
            <person name="Huang L."/>
            <person name="Peng D.H."/>
            <person name="Luo Y.B."/>
            <person name="Zou S.Q."/>
            <person name="Chen S.P."/>
            <person name="Lan S."/>
            <person name="Tsai W.C."/>
            <person name="Van de Peer Y."/>
            <person name="Liu Z.J."/>
        </authorList>
    </citation>
    <scope>NUCLEOTIDE SEQUENCE [LARGE SCALE GENOMIC DNA]</scope>
    <source>
        <strain evidence="1">Lor287</strain>
    </source>
</reference>
<evidence type="ECO:0000313" key="2">
    <source>
        <dbReference type="Proteomes" id="UP001418222"/>
    </source>
</evidence>
<dbReference type="AlphaFoldDB" id="A0AAP0BDP6"/>
<dbReference type="Proteomes" id="UP001418222">
    <property type="component" value="Unassembled WGS sequence"/>
</dbReference>
<keyword evidence="2" id="KW-1185">Reference proteome</keyword>
<gene>
    <name evidence="1" type="ORF">KSP39_PZI013898</name>
</gene>
<proteinExistence type="predicted"/>
<protein>
    <submittedName>
        <fullName evidence="1">Armadillo repeat-containing kinesin-like protein 2</fullName>
    </submittedName>
</protein>
<organism evidence="1 2">
    <name type="scientific">Platanthera zijinensis</name>
    <dbReference type="NCBI Taxonomy" id="2320716"/>
    <lineage>
        <taxon>Eukaryota</taxon>
        <taxon>Viridiplantae</taxon>
        <taxon>Streptophyta</taxon>
        <taxon>Embryophyta</taxon>
        <taxon>Tracheophyta</taxon>
        <taxon>Spermatophyta</taxon>
        <taxon>Magnoliopsida</taxon>
        <taxon>Liliopsida</taxon>
        <taxon>Asparagales</taxon>
        <taxon>Orchidaceae</taxon>
        <taxon>Orchidoideae</taxon>
        <taxon>Orchideae</taxon>
        <taxon>Orchidinae</taxon>
        <taxon>Platanthera</taxon>
    </lineage>
</organism>